<evidence type="ECO:0000256" key="2">
    <source>
        <dbReference type="ARBA" id="ARBA00004635"/>
    </source>
</evidence>
<evidence type="ECO:0000256" key="1">
    <source>
        <dbReference type="ARBA" id="ARBA00004442"/>
    </source>
</evidence>
<dbReference type="PROSITE" id="PS51257">
    <property type="entry name" value="PROKAR_LIPOPROTEIN"/>
    <property type="match status" value="1"/>
</dbReference>
<evidence type="ECO:0000313" key="15">
    <source>
        <dbReference type="EMBL" id="QEP34166.1"/>
    </source>
</evidence>
<name>A0A5C2HAG9_9BACT</name>
<evidence type="ECO:0000256" key="9">
    <source>
        <dbReference type="ARBA" id="ARBA00023237"/>
    </source>
</evidence>
<dbReference type="PIRSF" id="PIRSF036893">
    <property type="entry name" value="Lipocalin_ApoD"/>
    <property type="match status" value="1"/>
</dbReference>
<comment type="similarity">
    <text evidence="3 13">Belongs to the calycin superfamily. Lipocalin family.</text>
</comment>
<evidence type="ECO:0000256" key="10">
    <source>
        <dbReference type="ARBA" id="ARBA00023288"/>
    </source>
</evidence>
<dbReference type="PROSITE" id="PS00213">
    <property type="entry name" value="LIPOCALIN"/>
    <property type="match status" value="1"/>
</dbReference>
<organism evidence="15 16">
    <name type="scientific">Malaciobacter pacificus</name>
    <dbReference type="NCBI Taxonomy" id="1080223"/>
    <lineage>
        <taxon>Bacteria</taxon>
        <taxon>Pseudomonadati</taxon>
        <taxon>Campylobacterota</taxon>
        <taxon>Epsilonproteobacteria</taxon>
        <taxon>Campylobacterales</taxon>
        <taxon>Arcobacteraceae</taxon>
        <taxon>Malaciobacter</taxon>
    </lineage>
</organism>
<evidence type="ECO:0000313" key="16">
    <source>
        <dbReference type="Proteomes" id="UP000322726"/>
    </source>
</evidence>
<keyword evidence="8" id="KW-0564">Palmitate</keyword>
<dbReference type="GO" id="GO:0006950">
    <property type="term" value="P:response to stress"/>
    <property type="evidence" value="ECO:0007669"/>
    <property type="project" value="UniProtKB-ARBA"/>
</dbReference>
<keyword evidence="10" id="KW-0449">Lipoprotein</keyword>
<evidence type="ECO:0000256" key="11">
    <source>
        <dbReference type="ARBA" id="ARBA00057024"/>
    </source>
</evidence>
<dbReference type="CDD" id="cd19438">
    <property type="entry name" value="lipocalin_Blc-like"/>
    <property type="match status" value="1"/>
</dbReference>
<dbReference type="InterPro" id="IPR012674">
    <property type="entry name" value="Calycin"/>
</dbReference>
<dbReference type="InterPro" id="IPR002446">
    <property type="entry name" value="Lipocalin_bac"/>
</dbReference>
<dbReference type="Proteomes" id="UP000322726">
    <property type="component" value="Chromosome"/>
</dbReference>
<dbReference type="InterPro" id="IPR047202">
    <property type="entry name" value="Lipocalin_Blc-like_dom"/>
</dbReference>
<reference evidence="15" key="2">
    <citation type="submission" date="2019-09" db="EMBL/GenBank/DDBJ databases">
        <title>Taxonomic note: a critical rebuttal of the proposed division of the genus Arcobacter into six genera, emended descriptions of Arcobacter anaerophilus and the genus Arcobacter, and an assessment of genus-level boundaries for Epsilonproteobacteria using in silico genomic comparator tools.</title>
        <authorList>
            <person name="On S.L.W."/>
            <person name="Miller W.G."/>
            <person name="Biggs P."/>
            <person name="Cornelius A."/>
            <person name="Vandamme P."/>
        </authorList>
    </citation>
    <scope>NUCLEOTIDE SEQUENCE [LARGE SCALE GENOMIC DNA]</scope>
    <source>
        <strain evidence="15">LMG 26638</strain>
    </source>
</reference>
<sequence length="173" mass="20062">MKTLFKILLPLSFIFLFTACSSKYPTLPTTKSVDINKYLGKWYEVARYEHFFEKGCKNVTATYSLREDGDINVINRCTKIKTGEKTQANGIAYATNDENTKLKVSFFRPFWGDYWVLMLDEDYKYAVVGTPSREYLWILSRSSTISEELKTEILSKLPSLGFVTNKLIWTIQD</sequence>
<evidence type="ECO:0000256" key="7">
    <source>
        <dbReference type="ARBA" id="ARBA00023136"/>
    </source>
</evidence>
<proteinExistence type="inferred from homology"/>
<feature type="chain" id="PRO_5041747405" description="Outer membrane lipoprotein Blc" evidence="13">
    <location>
        <begin position="23"/>
        <end position="173"/>
    </location>
</feature>
<feature type="signal peptide" evidence="13">
    <location>
        <begin position="1"/>
        <end position="22"/>
    </location>
</feature>
<dbReference type="FunFam" id="2.40.128.20:FF:000002">
    <property type="entry name" value="Outer membrane lipoprotein Blc"/>
    <property type="match status" value="1"/>
</dbReference>
<evidence type="ECO:0000256" key="4">
    <source>
        <dbReference type="ARBA" id="ARBA00011738"/>
    </source>
</evidence>
<dbReference type="SUPFAM" id="SSF50814">
    <property type="entry name" value="Lipocalins"/>
    <property type="match status" value="1"/>
</dbReference>
<evidence type="ECO:0000256" key="8">
    <source>
        <dbReference type="ARBA" id="ARBA00023139"/>
    </source>
</evidence>
<keyword evidence="5 13" id="KW-0732">Signal</keyword>
<evidence type="ECO:0000256" key="3">
    <source>
        <dbReference type="ARBA" id="ARBA00006889"/>
    </source>
</evidence>
<comment type="subunit">
    <text evidence="4">Homodimer.</text>
</comment>
<dbReference type="OrthoDB" id="9793905at2"/>
<dbReference type="AlphaFoldDB" id="A0A5C2HAG9"/>
<dbReference type="InterPro" id="IPR000566">
    <property type="entry name" value="Lipocln_cytosolic_FA-bd_dom"/>
</dbReference>
<dbReference type="InterPro" id="IPR022271">
    <property type="entry name" value="Lipocalin_ApoD"/>
</dbReference>
<evidence type="ECO:0000256" key="13">
    <source>
        <dbReference type="PIRNR" id="PIRNR036893"/>
    </source>
</evidence>
<reference evidence="15" key="1">
    <citation type="submission" date="2019-09" db="EMBL/GenBank/DDBJ databases">
        <title>Complete genome sequencing of four Arcobacter species reveals a diverse suite of mobile elements.</title>
        <authorList>
            <person name="Miller W.G."/>
            <person name="Yee E."/>
            <person name="Bono J.L."/>
        </authorList>
    </citation>
    <scope>NUCLEOTIDE SEQUENCE [LARGE SCALE GENOMIC DNA]</scope>
    <source>
        <strain evidence="15">LMG 26638</strain>
    </source>
</reference>
<dbReference type="RefSeq" id="WP_130233121.1">
    <property type="nucleotide sequence ID" value="NZ_BMEF01000019.1"/>
</dbReference>
<keyword evidence="6" id="KW-0446">Lipid-binding</keyword>
<keyword evidence="7" id="KW-0472">Membrane</keyword>
<keyword evidence="16" id="KW-1185">Reference proteome</keyword>
<dbReference type="PRINTS" id="PR01171">
    <property type="entry name" value="BCTLIPOCALIN"/>
</dbReference>
<dbReference type="PANTHER" id="PTHR10612">
    <property type="entry name" value="APOLIPOPROTEIN D"/>
    <property type="match status" value="1"/>
</dbReference>
<evidence type="ECO:0000256" key="12">
    <source>
        <dbReference type="ARBA" id="ARBA00071217"/>
    </source>
</evidence>
<feature type="domain" description="Lipocalin/cytosolic fatty-acid binding" evidence="14">
    <location>
        <begin position="33"/>
        <end position="171"/>
    </location>
</feature>
<dbReference type="PANTHER" id="PTHR10612:SF34">
    <property type="entry name" value="APOLIPOPROTEIN D"/>
    <property type="match status" value="1"/>
</dbReference>
<dbReference type="GO" id="GO:0009279">
    <property type="term" value="C:cell outer membrane"/>
    <property type="evidence" value="ECO:0007669"/>
    <property type="project" value="UniProtKB-SubCell"/>
</dbReference>
<dbReference type="EMBL" id="CP035928">
    <property type="protein sequence ID" value="QEP34166.1"/>
    <property type="molecule type" value="Genomic_DNA"/>
</dbReference>
<keyword evidence="9" id="KW-0998">Cell outer membrane</keyword>
<evidence type="ECO:0000256" key="6">
    <source>
        <dbReference type="ARBA" id="ARBA00023121"/>
    </source>
</evidence>
<gene>
    <name evidence="15" type="ORF">APAC_1040</name>
</gene>
<comment type="subcellular location">
    <subcellularLocation>
        <location evidence="1">Cell outer membrane</location>
    </subcellularLocation>
    <subcellularLocation>
        <location evidence="2">Membrane</location>
        <topology evidence="2">Lipid-anchor</topology>
    </subcellularLocation>
</comment>
<comment type="function">
    <text evidence="11">Involved in the storage or transport of lipids necessary for membrane maintenance under stressful conditions. Displays a binding preference for lysophospholipids.</text>
</comment>
<dbReference type="KEGG" id="apai:APAC_1040"/>
<dbReference type="InterPro" id="IPR022272">
    <property type="entry name" value="Lipocalin_CS"/>
</dbReference>
<evidence type="ECO:0000259" key="14">
    <source>
        <dbReference type="Pfam" id="PF08212"/>
    </source>
</evidence>
<dbReference type="Gene3D" id="2.40.128.20">
    <property type="match status" value="1"/>
</dbReference>
<protein>
    <recommendedName>
        <fullName evidence="12">Outer membrane lipoprotein Blc</fullName>
    </recommendedName>
</protein>
<dbReference type="Pfam" id="PF08212">
    <property type="entry name" value="Lipocalin_2"/>
    <property type="match status" value="1"/>
</dbReference>
<evidence type="ECO:0000256" key="5">
    <source>
        <dbReference type="ARBA" id="ARBA00022729"/>
    </source>
</evidence>
<accession>A0A5C2HAG9</accession>
<dbReference type="GO" id="GO:0008289">
    <property type="term" value="F:lipid binding"/>
    <property type="evidence" value="ECO:0007669"/>
    <property type="project" value="UniProtKB-KW"/>
</dbReference>